<keyword evidence="2" id="KW-1185">Reference proteome</keyword>
<organism evidence="1 2">
    <name type="scientific">Parapedobacter deserti</name>
    <dbReference type="NCBI Taxonomy" id="1912957"/>
    <lineage>
        <taxon>Bacteria</taxon>
        <taxon>Pseudomonadati</taxon>
        <taxon>Bacteroidota</taxon>
        <taxon>Sphingobacteriia</taxon>
        <taxon>Sphingobacteriales</taxon>
        <taxon>Sphingobacteriaceae</taxon>
        <taxon>Parapedobacter</taxon>
    </lineage>
</organism>
<accession>A0ABV7JSW8</accession>
<name>A0ABV7JSW8_9SPHI</name>
<dbReference type="RefSeq" id="WP_379026152.1">
    <property type="nucleotide sequence ID" value="NZ_JBHRTA010000062.1"/>
</dbReference>
<gene>
    <name evidence="1" type="ORF">ACFOET_20400</name>
</gene>
<comment type="caution">
    <text evidence="1">The sequence shown here is derived from an EMBL/GenBank/DDBJ whole genome shotgun (WGS) entry which is preliminary data.</text>
</comment>
<dbReference type="Proteomes" id="UP001595526">
    <property type="component" value="Unassembled WGS sequence"/>
</dbReference>
<dbReference type="EMBL" id="JBHRTA010000062">
    <property type="protein sequence ID" value="MFC3199993.1"/>
    <property type="molecule type" value="Genomic_DNA"/>
</dbReference>
<protein>
    <submittedName>
        <fullName evidence="1">Uncharacterized protein</fullName>
    </submittedName>
</protein>
<proteinExistence type="predicted"/>
<sequence>MEQMKVAEERLVKLDYEDANLPLSIKELRPVVFEGSEGYYCVLGPDVNKGIVGSGTTIKAALASWEDALGKRMKNLKEHDEVALYAADVLHASNRKVW</sequence>
<evidence type="ECO:0000313" key="1">
    <source>
        <dbReference type="EMBL" id="MFC3199993.1"/>
    </source>
</evidence>
<reference evidence="2" key="1">
    <citation type="journal article" date="2019" name="Int. J. Syst. Evol. Microbiol.">
        <title>The Global Catalogue of Microorganisms (GCM) 10K type strain sequencing project: providing services to taxonomists for standard genome sequencing and annotation.</title>
        <authorList>
            <consortium name="The Broad Institute Genomics Platform"/>
            <consortium name="The Broad Institute Genome Sequencing Center for Infectious Disease"/>
            <person name="Wu L."/>
            <person name="Ma J."/>
        </authorList>
    </citation>
    <scope>NUCLEOTIDE SEQUENCE [LARGE SCALE GENOMIC DNA]</scope>
    <source>
        <strain evidence="2">KCTC 52416</strain>
    </source>
</reference>
<evidence type="ECO:0000313" key="2">
    <source>
        <dbReference type="Proteomes" id="UP001595526"/>
    </source>
</evidence>